<gene>
    <name evidence="1" type="ORF">C7B82_20570</name>
</gene>
<keyword evidence="2" id="KW-1185">Reference proteome</keyword>
<comment type="caution">
    <text evidence="1">The sequence shown here is derived from an EMBL/GenBank/DDBJ whole genome shotgun (WGS) entry which is preliminary data.</text>
</comment>
<dbReference type="Proteomes" id="UP000239576">
    <property type="component" value="Unassembled WGS sequence"/>
</dbReference>
<reference evidence="2" key="1">
    <citation type="submission" date="2018-02" db="EMBL/GenBank/DDBJ databases">
        <authorList>
            <person name="Moore K."/>
            <person name="Momper L."/>
        </authorList>
    </citation>
    <scope>NUCLEOTIDE SEQUENCE [LARGE SCALE GENOMIC DNA]</scope>
    <source>
        <strain evidence="2">ULC18</strain>
    </source>
</reference>
<name>A0A2T1E0C8_9CYAN</name>
<dbReference type="EMBL" id="PVWK01000111">
    <property type="protein sequence ID" value="PSB26215.1"/>
    <property type="molecule type" value="Genomic_DNA"/>
</dbReference>
<dbReference type="RefSeq" id="WP_106258189.1">
    <property type="nucleotide sequence ID" value="NZ_CAWNSW010000045.1"/>
</dbReference>
<sequence length="116" mass="12408">MATLSSTQWTTFELPITVRQPSELSGVPGTPVDLTGSTAEGCLFKGFTATERYLLTFEFASDRTTGTVTASLEPEQTGAIPYGDYLCQIKITGSLGRVQLLLNETITIAPGRPPHA</sequence>
<accession>A0A2T1E0C8</accession>
<evidence type="ECO:0000313" key="1">
    <source>
        <dbReference type="EMBL" id="PSB26215.1"/>
    </source>
</evidence>
<organism evidence="1 2">
    <name type="scientific">Stenomitos frigidus ULC18</name>
    <dbReference type="NCBI Taxonomy" id="2107698"/>
    <lineage>
        <taxon>Bacteria</taxon>
        <taxon>Bacillati</taxon>
        <taxon>Cyanobacteriota</taxon>
        <taxon>Cyanophyceae</taxon>
        <taxon>Leptolyngbyales</taxon>
        <taxon>Leptolyngbyaceae</taxon>
        <taxon>Stenomitos</taxon>
    </lineage>
</organism>
<evidence type="ECO:0000313" key="2">
    <source>
        <dbReference type="Proteomes" id="UP000239576"/>
    </source>
</evidence>
<reference evidence="1 2" key="2">
    <citation type="submission" date="2018-03" db="EMBL/GenBank/DDBJ databases">
        <title>The ancient ancestry and fast evolution of plastids.</title>
        <authorList>
            <person name="Moore K.R."/>
            <person name="Magnabosco C."/>
            <person name="Momper L."/>
            <person name="Gold D.A."/>
            <person name="Bosak T."/>
            <person name="Fournier G.P."/>
        </authorList>
    </citation>
    <scope>NUCLEOTIDE SEQUENCE [LARGE SCALE GENOMIC DNA]</scope>
    <source>
        <strain evidence="1 2">ULC18</strain>
    </source>
</reference>
<dbReference type="AlphaFoldDB" id="A0A2T1E0C8"/>
<protein>
    <submittedName>
        <fullName evidence="1">Uncharacterized protein</fullName>
    </submittedName>
</protein>
<proteinExistence type="predicted"/>